<evidence type="ECO:0000256" key="2">
    <source>
        <dbReference type="ARBA" id="ARBA00007663"/>
    </source>
</evidence>
<dbReference type="Gene3D" id="3.40.50.11030">
    <property type="entry name" value="Threonylcarbamoyl-AMP synthase, C-terminal domain"/>
    <property type="match status" value="1"/>
</dbReference>
<organism evidence="15 16">
    <name type="scientific">Dongia rigui</name>
    <dbReference type="NCBI Taxonomy" id="940149"/>
    <lineage>
        <taxon>Bacteria</taxon>
        <taxon>Pseudomonadati</taxon>
        <taxon>Pseudomonadota</taxon>
        <taxon>Alphaproteobacteria</taxon>
        <taxon>Rhodospirillales</taxon>
        <taxon>Dongiaceae</taxon>
        <taxon>Dongia</taxon>
    </lineage>
</organism>
<evidence type="ECO:0000313" key="15">
    <source>
        <dbReference type="EMBL" id="MDY0871557.1"/>
    </source>
</evidence>
<accession>A0ABU5DW82</accession>
<dbReference type="GO" id="GO:0061710">
    <property type="term" value="F:L-threonylcarbamoyladenylate synthase"/>
    <property type="evidence" value="ECO:0007669"/>
    <property type="project" value="UniProtKB-EC"/>
</dbReference>
<dbReference type="Pfam" id="PF01300">
    <property type="entry name" value="Sua5_yciO_yrdC"/>
    <property type="match status" value="1"/>
</dbReference>
<dbReference type="NCBIfam" id="TIGR00057">
    <property type="entry name" value="L-threonylcarbamoyladenylate synthase"/>
    <property type="match status" value="1"/>
</dbReference>
<keyword evidence="10 13" id="KW-0067">ATP-binding</keyword>
<dbReference type="PROSITE" id="PS51163">
    <property type="entry name" value="YRDC"/>
    <property type="match status" value="1"/>
</dbReference>
<evidence type="ECO:0000256" key="6">
    <source>
        <dbReference type="ARBA" id="ARBA00022679"/>
    </source>
</evidence>
<evidence type="ECO:0000256" key="3">
    <source>
        <dbReference type="ARBA" id="ARBA00012584"/>
    </source>
</evidence>
<keyword evidence="6 13" id="KW-0808">Transferase</keyword>
<protein>
    <recommendedName>
        <fullName evidence="4 13">Threonylcarbamoyl-AMP synthase</fullName>
        <shortName evidence="13">TC-AMP synthase</shortName>
        <ecNumber evidence="3 13">2.7.7.87</ecNumber>
    </recommendedName>
    <alternativeName>
        <fullName evidence="11 13">L-threonylcarbamoyladenylate synthase</fullName>
    </alternativeName>
</protein>
<dbReference type="EMBL" id="JAXCLX010000001">
    <property type="protein sequence ID" value="MDY0871557.1"/>
    <property type="molecule type" value="Genomic_DNA"/>
</dbReference>
<dbReference type="Gene3D" id="3.90.870.10">
    <property type="entry name" value="DHBP synthase"/>
    <property type="match status" value="1"/>
</dbReference>
<evidence type="ECO:0000313" key="16">
    <source>
        <dbReference type="Proteomes" id="UP001271769"/>
    </source>
</evidence>
<evidence type="ECO:0000256" key="8">
    <source>
        <dbReference type="ARBA" id="ARBA00022695"/>
    </source>
</evidence>
<keyword evidence="8 13" id="KW-0548">Nucleotidyltransferase</keyword>
<dbReference type="SUPFAM" id="SSF55821">
    <property type="entry name" value="YrdC/RibB"/>
    <property type="match status" value="1"/>
</dbReference>
<evidence type="ECO:0000256" key="1">
    <source>
        <dbReference type="ARBA" id="ARBA00004496"/>
    </source>
</evidence>
<dbReference type="EC" id="2.7.7.87" evidence="3 13"/>
<evidence type="ECO:0000256" key="4">
    <source>
        <dbReference type="ARBA" id="ARBA00015492"/>
    </source>
</evidence>
<reference evidence="15 16" key="1">
    <citation type="journal article" date="2013" name="Antonie Van Leeuwenhoek">
        <title>Dongia rigui sp. nov., isolated from freshwater of a large wetland in Korea.</title>
        <authorList>
            <person name="Baik K.S."/>
            <person name="Hwang Y.M."/>
            <person name="Choi J.S."/>
            <person name="Kwon J."/>
            <person name="Seong C.N."/>
        </authorList>
    </citation>
    <scope>NUCLEOTIDE SEQUENCE [LARGE SCALE GENOMIC DNA]</scope>
    <source>
        <strain evidence="15 16">04SU4-P</strain>
    </source>
</reference>
<comment type="subcellular location">
    <subcellularLocation>
        <location evidence="1 13">Cytoplasm</location>
    </subcellularLocation>
</comment>
<evidence type="ECO:0000256" key="5">
    <source>
        <dbReference type="ARBA" id="ARBA00022490"/>
    </source>
</evidence>
<dbReference type="Proteomes" id="UP001271769">
    <property type="component" value="Unassembled WGS sequence"/>
</dbReference>
<gene>
    <name evidence="15" type="ORF">SMD31_06470</name>
</gene>
<dbReference type="InterPro" id="IPR038385">
    <property type="entry name" value="Sua5/YwlC_C"/>
</dbReference>
<evidence type="ECO:0000259" key="14">
    <source>
        <dbReference type="PROSITE" id="PS51163"/>
    </source>
</evidence>
<dbReference type="InterPro" id="IPR005145">
    <property type="entry name" value="Sua5_C"/>
</dbReference>
<dbReference type="RefSeq" id="WP_320499989.1">
    <property type="nucleotide sequence ID" value="NZ_JAXCLX010000001.1"/>
</dbReference>
<evidence type="ECO:0000256" key="10">
    <source>
        <dbReference type="ARBA" id="ARBA00022840"/>
    </source>
</evidence>
<evidence type="ECO:0000256" key="12">
    <source>
        <dbReference type="ARBA" id="ARBA00048366"/>
    </source>
</evidence>
<keyword evidence="7 13" id="KW-0819">tRNA processing</keyword>
<feature type="domain" description="YrdC-like" evidence="14">
    <location>
        <begin position="9"/>
        <end position="196"/>
    </location>
</feature>
<dbReference type="Pfam" id="PF03481">
    <property type="entry name" value="Sua5_C"/>
    <property type="match status" value="1"/>
</dbReference>
<keyword evidence="9 13" id="KW-0547">Nucleotide-binding</keyword>
<dbReference type="PIRSF" id="PIRSF004930">
    <property type="entry name" value="Tln_factor_SUA5"/>
    <property type="match status" value="1"/>
</dbReference>
<comment type="caution">
    <text evidence="15">The sequence shown here is derived from an EMBL/GenBank/DDBJ whole genome shotgun (WGS) entry which is preliminary data.</text>
</comment>
<comment type="catalytic activity">
    <reaction evidence="12 13">
        <text>L-threonine + hydrogencarbonate + ATP = L-threonylcarbamoyladenylate + diphosphate + H2O</text>
        <dbReference type="Rhea" id="RHEA:36407"/>
        <dbReference type="ChEBI" id="CHEBI:15377"/>
        <dbReference type="ChEBI" id="CHEBI:17544"/>
        <dbReference type="ChEBI" id="CHEBI:30616"/>
        <dbReference type="ChEBI" id="CHEBI:33019"/>
        <dbReference type="ChEBI" id="CHEBI:57926"/>
        <dbReference type="ChEBI" id="CHEBI:73682"/>
        <dbReference type="EC" id="2.7.7.87"/>
    </reaction>
</comment>
<sequence length="320" mass="32534">MSRIAPAEDSNIALAAGALRRGELVSFPTETVYGLGGDATNDRAVAAIYAAKGRPSFNPLIVHVPTLAAARTLGDFSDDAVKLAKAFWPGPLTLVVKRARACPLSLLVSAGMDSVALRIPAHPVAQALLTASNLPLAGPSANPSGRISPTTAQHVADGLGYKVAMILDGGPCRIGVESTVLSLLDGKPALLRPGGIAPDDITAVIGKPVAIAAPIGDVEAGLHGPGRLLSHYAPDRPVRLGATAVLPGEALLAFGPSVPAAKVVLNLSASGDLHEAAANLFAMLRALDRPDVTGIAIMPIPQVGLGIAINDRLTRAAAPR</sequence>
<comment type="similarity">
    <text evidence="2 13">Belongs to the SUA5 family.</text>
</comment>
<evidence type="ECO:0000256" key="13">
    <source>
        <dbReference type="PIRNR" id="PIRNR004930"/>
    </source>
</evidence>
<dbReference type="InterPro" id="IPR050156">
    <property type="entry name" value="TC-AMP_synthase_SUA5"/>
</dbReference>
<comment type="function">
    <text evidence="13">Required for the formation of a threonylcarbamoyl group on adenosine at position 37 (t(6)A37) in tRNAs that read codons beginning with adenine.</text>
</comment>
<evidence type="ECO:0000256" key="7">
    <source>
        <dbReference type="ARBA" id="ARBA00022694"/>
    </source>
</evidence>
<evidence type="ECO:0000256" key="9">
    <source>
        <dbReference type="ARBA" id="ARBA00022741"/>
    </source>
</evidence>
<dbReference type="InterPro" id="IPR010923">
    <property type="entry name" value="T(6)A37_SUA5"/>
</dbReference>
<proteinExistence type="inferred from homology"/>
<dbReference type="InterPro" id="IPR006070">
    <property type="entry name" value="Sua5-like_dom"/>
</dbReference>
<dbReference type="PANTHER" id="PTHR17490">
    <property type="entry name" value="SUA5"/>
    <property type="match status" value="1"/>
</dbReference>
<dbReference type="PANTHER" id="PTHR17490:SF16">
    <property type="entry name" value="THREONYLCARBAMOYL-AMP SYNTHASE"/>
    <property type="match status" value="1"/>
</dbReference>
<name>A0ABU5DW82_9PROT</name>
<keyword evidence="16" id="KW-1185">Reference proteome</keyword>
<keyword evidence="5 13" id="KW-0963">Cytoplasm</keyword>
<dbReference type="InterPro" id="IPR017945">
    <property type="entry name" value="DHBP_synth_RibB-like_a/b_dom"/>
</dbReference>
<evidence type="ECO:0000256" key="11">
    <source>
        <dbReference type="ARBA" id="ARBA00029774"/>
    </source>
</evidence>